<evidence type="ECO:0000313" key="3">
    <source>
        <dbReference type="Proteomes" id="UP000094336"/>
    </source>
</evidence>
<reference evidence="3" key="1">
    <citation type="submission" date="2016-05" db="EMBL/GenBank/DDBJ databases">
        <title>Comparative genomics of biotechnologically important yeasts.</title>
        <authorList>
            <consortium name="DOE Joint Genome Institute"/>
            <person name="Riley R."/>
            <person name="Haridas S."/>
            <person name="Wolfe K.H."/>
            <person name="Lopes M.R."/>
            <person name="Hittinger C.T."/>
            <person name="Goker M."/>
            <person name="Salamov A."/>
            <person name="Wisecaver J."/>
            <person name="Long T.M."/>
            <person name="Aerts A.L."/>
            <person name="Barry K."/>
            <person name="Choi C."/>
            <person name="Clum A."/>
            <person name="Coughlan A.Y."/>
            <person name="Deshpande S."/>
            <person name="Douglass A.P."/>
            <person name="Hanson S.J."/>
            <person name="Klenk H.-P."/>
            <person name="Labutti K."/>
            <person name="Lapidus A."/>
            <person name="Lindquist E."/>
            <person name="Lipzen A."/>
            <person name="Meier-Kolthoff J.P."/>
            <person name="Ohm R.A."/>
            <person name="Otillar R.P."/>
            <person name="Pangilinan J."/>
            <person name="Peng Y."/>
            <person name="Rokas A."/>
            <person name="Rosa C.A."/>
            <person name="Scheuner C."/>
            <person name="Sibirny A.A."/>
            <person name="Slot J.C."/>
            <person name="Stielow J.B."/>
            <person name="Sun H."/>
            <person name="Kurtzman C.P."/>
            <person name="Blackwell M."/>
            <person name="Grigoriev I.V."/>
            <person name="Jeffries T.W."/>
        </authorList>
    </citation>
    <scope>NUCLEOTIDE SEQUENCE [LARGE SCALE GENOMIC DNA]</scope>
    <source>
        <strain evidence="3">NRRL Y-12698</strain>
    </source>
</reference>
<dbReference type="GeneID" id="30145686"/>
<feature type="signal peptide" evidence="1">
    <location>
        <begin position="1"/>
        <end position="18"/>
    </location>
</feature>
<dbReference type="Proteomes" id="UP000094336">
    <property type="component" value="Unassembled WGS sequence"/>
</dbReference>
<feature type="chain" id="PRO_5009134495" description="Flo11 domain-containing protein" evidence="1">
    <location>
        <begin position="19"/>
        <end position="333"/>
    </location>
</feature>
<sequence>MKFSPLLLIPFLLQVATAAVRTTTVSTSLTNSVPSNLCSSYITSGGQGASAWHATAEFYADSTNGITLLGTGVRNYKYIVQWYFSFDSPLGATDFDVSCLTSLVSTFSAISVTVNTEQGAFILSYNDTVTYPVVLGVDLLSGYNCFDSLIGFTLSFKGGDTSKTIILGSSLFWLNPVSSVKCILGSMNAECIALTYPAFTKCVVWNSCKGIPPSPSVVTQTRTSVQTNGCTAVDKVQISAFTYKTVLFQENTYFQTLVAKWVVATRTIFFIPFYSTSYSTHTYTKTQTVTQTSLVPTYSMSTIAAVTLCPSSSAHPALGVPNPPATTMNTAYI</sequence>
<evidence type="ECO:0008006" key="4">
    <source>
        <dbReference type="Google" id="ProtNLM"/>
    </source>
</evidence>
<evidence type="ECO:0000313" key="2">
    <source>
        <dbReference type="EMBL" id="ODQ83274.1"/>
    </source>
</evidence>
<accession>A0A1E3R0D6</accession>
<evidence type="ECO:0000256" key="1">
    <source>
        <dbReference type="SAM" id="SignalP"/>
    </source>
</evidence>
<keyword evidence="3" id="KW-1185">Reference proteome</keyword>
<gene>
    <name evidence="2" type="ORF">BABINDRAFT_159706</name>
</gene>
<dbReference type="RefSeq" id="XP_018988602.1">
    <property type="nucleotide sequence ID" value="XM_019127833.1"/>
</dbReference>
<organism evidence="2 3">
    <name type="scientific">Babjeviella inositovora NRRL Y-12698</name>
    <dbReference type="NCBI Taxonomy" id="984486"/>
    <lineage>
        <taxon>Eukaryota</taxon>
        <taxon>Fungi</taxon>
        <taxon>Dikarya</taxon>
        <taxon>Ascomycota</taxon>
        <taxon>Saccharomycotina</taxon>
        <taxon>Pichiomycetes</taxon>
        <taxon>Serinales incertae sedis</taxon>
        <taxon>Babjeviella</taxon>
    </lineage>
</organism>
<name>A0A1E3R0D6_9ASCO</name>
<keyword evidence="1" id="KW-0732">Signal</keyword>
<protein>
    <recommendedName>
        <fullName evidence="4">Flo11 domain-containing protein</fullName>
    </recommendedName>
</protein>
<dbReference type="AlphaFoldDB" id="A0A1E3R0D6"/>
<proteinExistence type="predicted"/>
<dbReference type="EMBL" id="KV454426">
    <property type="protein sequence ID" value="ODQ83274.1"/>
    <property type="molecule type" value="Genomic_DNA"/>
</dbReference>